<evidence type="ECO:0000313" key="2">
    <source>
        <dbReference type="Proteomes" id="UP000196138"/>
    </source>
</evidence>
<protein>
    <recommendedName>
        <fullName evidence="3">DUF4089 domain-containing protein</fullName>
    </recommendedName>
</protein>
<proteinExistence type="predicted"/>
<name>A0A1Y0ERI7_9BURK</name>
<dbReference type="Proteomes" id="UP000196138">
    <property type="component" value="Chromosome"/>
</dbReference>
<dbReference type="AlphaFoldDB" id="A0A1Y0ERI7"/>
<accession>A0A1Y0ERI7</accession>
<keyword evidence="2" id="KW-1185">Reference proteome</keyword>
<organism evidence="1 2">
    <name type="scientific">Comamonas serinivorans</name>
    <dbReference type="NCBI Taxonomy" id="1082851"/>
    <lineage>
        <taxon>Bacteria</taxon>
        <taxon>Pseudomonadati</taxon>
        <taxon>Pseudomonadota</taxon>
        <taxon>Betaproteobacteria</taxon>
        <taxon>Burkholderiales</taxon>
        <taxon>Comamonadaceae</taxon>
        <taxon>Comamonas</taxon>
    </lineage>
</organism>
<sequence>MEEQDALAHVKAAAAVLGLPLDAGRAAAVAQQFARTMALARLLAQVPLGPHDEPAELYRAAPFPDEELSA</sequence>
<dbReference type="InterPro" id="IPR025148">
    <property type="entry name" value="AtzG-like"/>
</dbReference>
<dbReference type="EMBL" id="CP021455">
    <property type="protein sequence ID" value="ARU06223.1"/>
    <property type="molecule type" value="Genomic_DNA"/>
</dbReference>
<evidence type="ECO:0000313" key="1">
    <source>
        <dbReference type="EMBL" id="ARU06223.1"/>
    </source>
</evidence>
<evidence type="ECO:0008006" key="3">
    <source>
        <dbReference type="Google" id="ProtNLM"/>
    </source>
</evidence>
<dbReference type="KEGG" id="cser:CCO03_17445"/>
<dbReference type="Pfam" id="PF13318">
    <property type="entry name" value="AtzG-like"/>
    <property type="match status" value="1"/>
</dbReference>
<reference evidence="1 2" key="1">
    <citation type="submission" date="2017-05" db="EMBL/GenBank/DDBJ databases">
        <authorList>
            <person name="Song R."/>
            <person name="Chenine A.L."/>
            <person name="Ruprecht R.M."/>
        </authorList>
    </citation>
    <scope>NUCLEOTIDE SEQUENCE [LARGE SCALE GENOMIC DNA]</scope>
    <source>
        <strain evidence="1 2">DSM 26136</strain>
    </source>
</reference>
<gene>
    <name evidence="1" type="ORF">CCO03_17445</name>
</gene>
<dbReference type="OrthoDB" id="9155274at2"/>
<dbReference type="RefSeq" id="WP_087283153.1">
    <property type="nucleotide sequence ID" value="NZ_CP021455.1"/>
</dbReference>